<dbReference type="EMBL" id="JAGMUV010000029">
    <property type="protein sequence ID" value="KAH7116309.1"/>
    <property type="molecule type" value="Genomic_DNA"/>
</dbReference>
<comment type="caution">
    <text evidence="1">The sequence shown here is derived from an EMBL/GenBank/DDBJ whole genome shotgun (WGS) entry which is preliminary data.</text>
</comment>
<keyword evidence="2" id="KW-1185">Reference proteome</keyword>
<feature type="non-terminal residue" evidence="1">
    <location>
        <position position="126"/>
    </location>
</feature>
<evidence type="ECO:0000313" key="2">
    <source>
        <dbReference type="Proteomes" id="UP000738349"/>
    </source>
</evidence>
<dbReference type="GO" id="GO:0020037">
    <property type="term" value="F:heme binding"/>
    <property type="evidence" value="ECO:0007669"/>
    <property type="project" value="InterPro"/>
</dbReference>
<organism evidence="1 2">
    <name type="scientific">Dactylonectria macrodidyma</name>
    <dbReference type="NCBI Taxonomy" id="307937"/>
    <lineage>
        <taxon>Eukaryota</taxon>
        <taxon>Fungi</taxon>
        <taxon>Dikarya</taxon>
        <taxon>Ascomycota</taxon>
        <taxon>Pezizomycotina</taxon>
        <taxon>Sordariomycetes</taxon>
        <taxon>Hypocreomycetidae</taxon>
        <taxon>Hypocreales</taxon>
        <taxon>Nectriaceae</taxon>
        <taxon>Dactylonectria</taxon>
    </lineage>
</organism>
<evidence type="ECO:0000313" key="1">
    <source>
        <dbReference type="EMBL" id="KAH7116309.1"/>
    </source>
</evidence>
<gene>
    <name evidence="1" type="ORF">EDB81DRAFT_610578</name>
</gene>
<name>A0A9P9DC93_9HYPO</name>
<reference evidence="1" key="1">
    <citation type="journal article" date="2021" name="Nat. Commun.">
        <title>Genetic determinants of endophytism in the Arabidopsis root mycobiome.</title>
        <authorList>
            <person name="Mesny F."/>
            <person name="Miyauchi S."/>
            <person name="Thiergart T."/>
            <person name="Pickel B."/>
            <person name="Atanasova L."/>
            <person name="Karlsson M."/>
            <person name="Huettel B."/>
            <person name="Barry K.W."/>
            <person name="Haridas S."/>
            <person name="Chen C."/>
            <person name="Bauer D."/>
            <person name="Andreopoulos W."/>
            <person name="Pangilinan J."/>
            <person name="LaButti K."/>
            <person name="Riley R."/>
            <person name="Lipzen A."/>
            <person name="Clum A."/>
            <person name="Drula E."/>
            <person name="Henrissat B."/>
            <person name="Kohler A."/>
            <person name="Grigoriev I.V."/>
            <person name="Martin F.M."/>
            <person name="Hacquard S."/>
        </authorList>
    </citation>
    <scope>NUCLEOTIDE SEQUENCE</scope>
    <source>
        <strain evidence="1">MPI-CAGE-AT-0147</strain>
    </source>
</reference>
<sequence>FLALTDEARGTSSLHLMASIFTAKNVATAVVGLFCLDVLYNIFLHPLSSVPGPFLAKFSQAWRNHKYFRGSWHDDTLELHRRYGNVVRIAPGEVSFVDEHALKSLYGHGKHVLKVSALTDTVIEFR</sequence>
<accession>A0A9P9DC93</accession>
<dbReference type="SUPFAM" id="SSF48264">
    <property type="entry name" value="Cytochrome P450"/>
    <property type="match status" value="1"/>
</dbReference>
<feature type="non-terminal residue" evidence="1">
    <location>
        <position position="1"/>
    </location>
</feature>
<dbReference type="GO" id="GO:0005506">
    <property type="term" value="F:iron ion binding"/>
    <property type="evidence" value="ECO:0007669"/>
    <property type="project" value="InterPro"/>
</dbReference>
<dbReference type="Gene3D" id="1.10.630.10">
    <property type="entry name" value="Cytochrome P450"/>
    <property type="match status" value="1"/>
</dbReference>
<dbReference type="AlphaFoldDB" id="A0A9P9DC93"/>
<dbReference type="GO" id="GO:0004497">
    <property type="term" value="F:monooxygenase activity"/>
    <property type="evidence" value="ECO:0007669"/>
    <property type="project" value="InterPro"/>
</dbReference>
<dbReference type="Proteomes" id="UP000738349">
    <property type="component" value="Unassembled WGS sequence"/>
</dbReference>
<dbReference type="InterPro" id="IPR036396">
    <property type="entry name" value="Cyt_P450_sf"/>
</dbReference>
<protein>
    <submittedName>
        <fullName evidence="1">Uncharacterized protein</fullName>
    </submittedName>
</protein>
<proteinExistence type="predicted"/>
<dbReference type="GO" id="GO:0016705">
    <property type="term" value="F:oxidoreductase activity, acting on paired donors, with incorporation or reduction of molecular oxygen"/>
    <property type="evidence" value="ECO:0007669"/>
    <property type="project" value="InterPro"/>
</dbReference>
<dbReference type="OrthoDB" id="1470350at2759"/>